<proteinExistence type="predicted"/>
<keyword evidence="1" id="KW-0812">Transmembrane</keyword>
<gene>
    <name evidence="3" type="ORF">DIURU_000130</name>
</gene>
<feature type="transmembrane region" description="Helical" evidence="1">
    <location>
        <begin position="184"/>
        <end position="203"/>
    </location>
</feature>
<reference evidence="3 4" key="1">
    <citation type="submission" date="2019-07" db="EMBL/GenBank/DDBJ databases">
        <title>Genome assembly of two rare yeast pathogens: Diutina rugosa and Trichomonascus ciferrii.</title>
        <authorList>
            <person name="Mixao V."/>
            <person name="Saus E."/>
            <person name="Hansen A."/>
            <person name="Lass-Flor C."/>
            <person name="Gabaldon T."/>
        </authorList>
    </citation>
    <scope>NUCLEOTIDE SEQUENCE [LARGE SCALE GENOMIC DNA]</scope>
    <source>
        <strain evidence="3 4">CBS 613</strain>
    </source>
</reference>
<dbReference type="PANTHER" id="PTHR28092">
    <property type="entry name" value="FACTOR-INDUCED GENE 1 PROTEIN"/>
    <property type="match status" value="1"/>
</dbReference>
<feature type="chain" id="PRO_5024850685" description="Membrane-associated protein" evidence="2">
    <location>
        <begin position="22"/>
        <end position="223"/>
    </location>
</feature>
<keyword evidence="1" id="KW-0472">Membrane</keyword>
<comment type="caution">
    <text evidence="3">The sequence shown here is derived from an EMBL/GenBank/DDBJ whole genome shotgun (WGS) entry which is preliminary data.</text>
</comment>
<dbReference type="Proteomes" id="UP000449547">
    <property type="component" value="Unassembled WGS sequence"/>
</dbReference>
<evidence type="ECO:0000256" key="1">
    <source>
        <dbReference type="SAM" id="Phobius"/>
    </source>
</evidence>
<dbReference type="GO" id="GO:0043332">
    <property type="term" value="C:mating projection tip"/>
    <property type="evidence" value="ECO:0007669"/>
    <property type="project" value="TreeGrafter"/>
</dbReference>
<keyword evidence="1" id="KW-1133">Transmembrane helix</keyword>
<feature type="transmembrane region" description="Helical" evidence="1">
    <location>
        <begin position="130"/>
        <end position="151"/>
    </location>
</feature>
<evidence type="ECO:0000313" key="4">
    <source>
        <dbReference type="Proteomes" id="UP000449547"/>
    </source>
</evidence>
<evidence type="ECO:0000313" key="3">
    <source>
        <dbReference type="EMBL" id="KAA8908587.1"/>
    </source>
</evidence>
<feature type="signal peptide" evidence="2">
    <location>
        <begin position="1"/>
        <end position="21"/>
    </location>
</feature>
<dbReference type="OMA" id="WHKSTHY"/>
<keyword evidence="4" id="KW-1185">Reference proteome</keyword>
<feature type="transmembrane region" description="Helical" evidence="1">
    <location>
        <begin position="99"/>
        <end position="118"/>
    </location>
</feature>
<dbReference type="InterPro" id="IPR033481">
    <property type="entry name" value="Dni1/Fig1"/>
</dbReference>
<dbReference type="PANTHER" id="PTHR28092:SF1">
    <property type="entry name" value="FACTOR-INDUCED GENE 1 PROTEIN"/>
    <property type="match status" value="1"/>
</dbReference>
<dbReference type="AlphaFoldDB" id="A0A642UZT2"/>
<organism evidence="3 4">
    <name type="scientific">Diutina rugosa</name>
    <name type="common">Yeast</name>
    <name type="synonym">Candida rugosa</name>
    <dbReference type="NCBI Taxonomy" id="5481"/>
    <lineage>
        <taxon>Eukaryota</taxon>
        <taxon>Fungi</taxon>
        <taxon>Dikarya</taxon>
        <taxon>Ascomycota</taxon>
        <taxon>Saccharomycotina</taxon>
        <taxon>Pichiomycetes</taxon>
        <taxon>Debaryomycetaceae</taxon>
        <taxon>Diutina</taxon>
    </lineage>
</organism>
<dbReference type="EMBL" id="SWFT01000005">
    <property type="protein sequence ID" value="KAA8908587.1"/>
    <property type="molecule type" value="Genomic_DNA"/>
</dbReference>
<dbReference type="Pfam" id="PF12351">
    <property type="entry name" value="Fig1"/>
    <property type="match status" value="1"/>
</dbReference>
<dbReference type="VEuPathDB" id="FungiDB:DIURU_000130"/>
<protein>
    <recommendedName>
        <fullName evidence="5">Membrane-associated protein</fullName>
    </recommendedName>
</protein>
<evidence type="ECO:0008006" key="5">
    <source>
        <dbReference type="Google" id="ProtNLM"/>
    </source>
</evidence>
<dbReference type="RefSeq" id="XP_034015075.1">
    <property type="nucleotide sequence ID" value="XM_034153828.1"/>
</dbReference>
<sequence length="223" mass="23934">MLFTFIAFIILVFLLLGQCHTNSTFSNVYLAEVHYNQTTTALNDTATSLRMGFRGACIITAKETNCSDYGSLQQRWTATPLTQVSLADVAVSWHKSTHYHVVLVGVLVGLVKMGLILYTMVPRLPRHFQVSLVCVGVAAVEVILVGASAIAHHAATSAAIYTAGEASGDQIAITRGGRANGMTWAAVTLASLSVVAMVASCVADLRRQQRDSHETKPSLRDAL</sequence>
<dbReference type="GeneID" id="54778783"/>
<keyword evidence="2" id="KW-0732">Signal</keyword>
<dbReference type="GO" id="GO:0016020">
    <property type="term" value="C:membrane"/>
    <property type="evidence" value="ECO:0007669"/>
    <property type="project" value="InterPro"/>
</dbReference>
<dbReference type="GO" id="GO:0000747">
    <property type="term" value="P:conjugation with cellular fusion"/>
    <property type="evidence" value="ECO:0007669"/>
    <property type="project" value="TreeGrafter"/>
</dbReference>
<name>A0A642UZT2_DIURU</name>
<evidence type="ECO:0000256" key="2">
    <source>
        <dbReference type="SAM" id="SignalP"/>
    </source>
</evidence>
<accession>A0A642UZT2</accession>